<sequence length="137" mass="16218">MDKSEELELVPPELRQAVEFQHNNPIRVRSSAMVDIQQCSGNPYTLENGKIVYVTFYTHLDKKMVEMYLHEAYALEEIARKAAELLPTVEWKVCSGTQYQADFEFTSSHQVWNSIRTTLFYKFNFLLVHLERRHHYC</sequence>
<dbReference type="Proteomes" id="UP000483820">
    <property type="component" value="Chromosome V"/>
</dbReference>
<accession>A0A6A5GF45</accession>
<evidence type="ECO:0000313" key="2">
    <source>
        <dbReference type="Proteomes" id="UP000483820"/>
    </source>
</evidence>
<dbReference type="GeneID" id="9813224"/>
<proteinExistence type="predicted"/>
<dbReference type="RefSeq" id="XP_003095705.2">
    <property type="nucleotide sequence ID" value="XM_003095657.2"/>
</dbReference>
<dbReference type="CTD" id="9813224"/>
<name>A0A6A5GF45_CAERE</name>
<dbReference type="KEGG" id="crq:GCK72_019668"/>
<organism evidence="1 2">
    <name type="scientific">Caenorhabditis remanei</name>
    <name type="common">Caenorhabditis vulgaris</name>
    <dbReference type="NCBI Taxonomy" id="31234"/>
    <lineage>
        <taxon>Eukaryota</taxon>
        <taxon>Metazoa</taxon>
        <taxon>Ecdysozoa</taxon>
        <taxon>Nematoda</taxon>
        <taxon>Chromadorea</taxon>
        <taxon>Rhabditida</taxon>
        <taxon>Rhabditina</taxon>
        <taxon>Rhabditomorpha</taxon>
        <taxon>Rhabditoidea</taxon>
        <taxon>Rhabditidae</taxon>
        <taxon>Peloderinae</taxon>
        <taxon>Caenorhabditis</taxon>
    </lineage>
</organism>
<dbReference type="EMBL" id="WUAV01000005">
    <property type="protein sequence ID" value="KAF1753112.1"/>
    <property type="molecule type" value="Genomic_DNA"/>
</dbReference>
<reference evidence="1 2" key="1">
    <citation type="submission" date="2019-12" db="EMBL/GenBank/DDBJ databases">
        <title>Chromosome-level assembly of the Caenorhabditis remanei genome.</title>
        <authorList>
            <person name="Teterina A.A."/>
            <person name="Willis J.H."/>
            <person name="Phillips P.C."/>
        </authorList>
    </citation>
    <scope>NUCLEOTIDE SEQUENCE [LARGE SCALE GENOMIC DNA]</scope>
    <source>
        <strain evidence="1 2">PX506</strain>
        <tissue evidence="1">Whole organism</tissue>
    </source>
</reference>
<protein>
    <submittedName>
        <fullName evidence="1">Uncharacterized protein</fullName>
    </submittedName>
</protein>
<dbReference type="AlphaFoldDB" id="A0A6A5GF45"/>
<evidence type="ECO:0000313" key="1">
    <source>
        <dbReference type="EMBL" id="KAF1753112.1"/>
    </source>
</evidence>
<comment type="caution">
    <text evidence="1">The sequence shown here is derived from an EMBL/GenBank/DDBJ whole genome shotgun (WGS) entry which is preliminary data.</text>
</comment>
<gene>
    <name evidence="1" type="ORF">GCK72_019668</name>
</gene>